<organism evidence="10 11">
    <name type="scientific">Clarias magur</name>
    <name type="common">Asian catfish</name>
    <name type="synonym">Macropteronotus magur</name>
    <dbReference type="NCBI Taxonomy" id="1594786"/>
    <lineage>
        <taxon>Eukaryota</taxon>
        <taxon>Metazoa</taxon>
        <taxon>Chordata</taxon>
        <taxon>Craniata</taxon>
        <taxon>Vertebrata</taxon>
        <taxon>Euteleostomi</taxon>
        <taxon>Actinopterygii</taxon>
        <taxon>Neopterygii</taxon>
        <taxon>Teleostei</taxon>
        <taxon>Ostariophysi</taxon>
        <taxon>Siluriformes</taxon>
        <taxon>Clariidae</taxon>
        <taxon>Clarias</taxon>
    </lineage>
</organism>
<evidence type="ECO:0000256" key="1">
    <source>
        <dbReference type="ARBA" id="ARBA00004613"/>
    </source>
</evidence>
<keyword evidence="7" id="KW-0325">Glycoprotein</keyword>
<evidence type="ECO:0000256" key="4">
    <source>
        <dbReference type="ARBA" id="ARBA00022690"/>
    </source>
</evidence>
<keyword evidence="3" id="KW-0964">Secreted</keyword>
<name>A0A8J4WNX1_CLAMG</name>
<evidence type="ECO:0000313" key="10">
    <source>
        <dbReference type="EMBL" id="KAF5887090.1"/>
    </source>
</evidence>
<dbReference type="Gene3D" id="2.60.40.1930">
    <property type="match status" value="2"/>
</dbReference>
<dbReference type="Gene3D" id="2.60.40.10">
    <property type="entry name" value="Immunoglobulins"/>
    <property type="match status" value="2"/>
</dbReference>
<proteinExistence type="inferred from homology"/>
<feature type="domain" description="Alpha-2-macroglobulin" evidence="9">
    <location>
        <begin position="705"/>
        <end position="794"/>
    </location>
</feature>
<evidence type="ECO:0000256" key="5">
    <source>
        <dbReference type="ARBA" id="ARBA00022729"/>
    </source>
</evidence>
<dbReference type="FunFam" id="2.60.40.1930:FF:000001">
    <property type="entry name" value="CD109 isoform 3"/>
    <property type="match status" value="1"/>
</dbReference>
<gene>
    <name evidence="10" type="ORF">DAT39_022360</name>
</gene>
<dbReference type="SMART" id="SM01360">
    <property type="entry name" value="A2M"/>
    <property type="match status" value="1"/>
</dbReference>
<dbReference type="GO" id="GO:0007399">
    <property type="term" value="P:nervous system development"/>
    <property type="evidence" value="ECO:0007669"/>
    <property type="project" value="UniProtKB-ARBA"/>
</dbReference>
<evidence type="ECO:0000256" key="2">
    <source>
        <dbReference type="ARBA" id="ARBA00010952"/>
    </source>
</evidence>
<dbReference type="PANTHER" id="PTHR11412">
    <property type="entry name" value="MACROGLOBULIN / COMPLEMENT"/>
    <property type="match status" value="1"/>
</dbReference>
<feature type="non-terminal residue" evidence="10">
    <location>
        <position position="973"/>
    </location>
</feature>
<dbReference type="Proteomes" id="UP000727407">
    <property type="component" value="Unassembled WGS sequence"/>
</dbReference>
<dbReference type="Pfam" id="PF07703">
    <property type="entry name" value="A2M_BRD"/>
    <property type="match status" value="1"/>
</dbReference>
<evidence type="ECO:0000313" key="11">
    <source>
        <dbReference type="Proteomes" id="UP000727407"/>
    </source>
</evidence>
<dbReference type="SUPFAM" id="SSF81296">
    <property type="entry name" value="E set domains"/>
    <property type="match status" value="1"/>
</dbReference>
<dbReference type="Gene3D" id="2.20.130.20">
    <property type="match status" value="1"/>
</dbReference>
<dbReference type="EMBL" id="QNUK01001133">
    <property type="protein sequence ID" value="KAF5887090.1"/>
    <property type="molecule type" value="Genomic_DNA"/>
</dbReference>
<dbReference type="SMART" id="SM01419">
    <property type="entry name" value="Thiol-ester_cl"/>
    <property type="match status" value="1"/>
</dbReference>
<dbReference type="Pfam" id="PF01835">
    <property type="entry name" value="MG2"/>
    <property type="match status" value="1"/>
</dbReference>
<dbReference type="Gene3D" id="2.60.40.1940">
    <property type="match status" value="1"/>
</dbReference>
<keyword evidence="11" id="KW-1185">Reference proteome</keyword>
<protein>
    <submittedName>
        <fullName evidence="10">Alpha-2-macroglobulin-like protein 1</fullName>
    </submittedName>
</protein>
<evidence type="ECO:0000259" key="9">
    <source>
        <dbReference type="SMART" id="SM01360"/>
    </source>
</evidence>
<dbReference type="InterPro" id="IPR050473">
    <property type="entry name" value="A2M/Complement_sys"/>
</dbReference>
<dbReference type="InterPro" id="IPR011626">
    <property type="entry name" value="Alpha-macroglobulin_TED"/>
</dbReference>
<dbReference type="InterPro" id="IPR040839">
    <property type="entry name" value="MG4"/>
</dbReference>
<dbReference type="GO" id="GO:0005615">
    <property type="term" value="C:extracellular space"/>
    <property type="evidence" value="ECO:0007669"/>
    <property type="project" value="InterPro"/>
</dbReference>
<dbReference type="InterPro" id="IPR001599">
    <property type="entry name" value="Macroglobln_a2"/>
</dbReference>
<dbReference type="InterPro" id="IPR011625">
    <property type="entry name" value="A2M_N_BRD"/>
</dbReference>
<dbReference type="InterPro" id="IPR014756">
    <property type="entry name" value="Ig_E-set"/>
</dbReference>
<dbReference type="InterPro" id="IPR002890">
    <property type="entry name" value="MG2"/>
</dbReference>
<comment type="subcellular location">
    <subcellularLocation>
        <location evidence="1">Secreted</location>
    </subcellularLocation>
</comment>
<comment type="caution">
    <text evidence="10">The sequence shown here is derived from an EMBL/GenBank/DDBJ whole genome shotgun (WGS) entry which is preliminary data.</text>
</comment>
<dbReference type="Pfam" id="PF17789">
    <property type="entry name" value="MG4"/>
    <property type="match status" value="1"/>
</dbReference>
<dbReference type="SMART" id="SM01359">
    <property type="entry name" value="A2M_N_2"/>
    <property type="match status" value="1"/>
</dbReference>
<keyword evidence="5" id="KW-0732">Signal</keyword>
<dbReference type="Pfam" id="PF17791">
    <property type="entry name" value="MG3"/>
    <property type="match status" value="1"/>
</dbReference>
<evidence type="ECO:0000256" key="7">
    <source>
        <dbReference type="ARBA" id="ARBA00023180"/>
    </source>
</evidence>
<dbReference type="Pfam" id="PF00207">
    <property type="entry name" value="A2M"/>
    <property type="match status" value="1"/>
</dbReference>
<keyword evidence="4" id="KW-0646">Protease inhibitor</keyword>
<keyword evidence="6" id="KW-0722">Serine protease inhibitor</keyword>
<dbReference type="SUPFAM" id="SSF48239">
    <property type="entry name" value="Terpenoid cyclases/Protein prenyltransferases"/>
    <property type="match status" value="1"/>
</dbReference>
<comment type="similarity">
    <text evidence="2">Belongs to the protease inhibitor I39 (alpha-2-macroglobulin) family.</text>
</comment>
<evidence type="ECO:0000256" key="6">
    <source>
        <dbReference type="ARBA" id="ARBA00022900"/>
    </source>
</evidence>
<dbReference type="InterPro" id="IPR047565">
    <property type="entry name" value="Alpha-macroglob_thiol-ester_cl"/>
</dbReference>
<feature type="domain" description="Alpha-2-macroglobulin bait region" evidence="8">
    <location>
        <begin position="433"/>
        <end position="584"/>
    </location>
</feature>
<dbReference type="OrthoDB" id="9998011at2759"/>
<reference evidence="10" key="1">
    <citation type="submission" date="2020-07" db="EMBL/GenBank/DDBJ databases">
        <title>Clarias magur genome sequencing, assembly and annotation.</title>
        <authorList>
            <person name="Kushwaha B."/>
            <person name="Kumar R."/>
            <person name="Das P."/>
            <person name="Joshi C.G."/>
            <person name="Kumar D."/>
            <person name="Nagpure N.S."/>
            <person name="Pandey M."/>
            <person name="Agarwal S."/>
            <person name="Srivastava S."/>
            <person name="Singh M."/>
            <person name="Sahoo L."/>
            <person name="Jayasankar P."/>
            <person name="Meher P.K."/>
            <person name="Koringa P.G."/>
            <person name="Iquebal M.A."/>
            <person name="Das S.P."/>
            <person name="Bit A."/>
            <person name="Patnaik S."/>
            <person name="Patel N."/>
            <person name="Shah T.M."/>
            <person name="Hinsu A."/>
            <person name="Jena J.K."/>
        </authorList>
    </citation>
    <scope>NUCLEOTIDE SEQUENCE</scope>
    <source>
        <strain evidence="10">CIFAMagur01</strain>
        <tissue evidence="10">Testis</tissue>
    </source>
</reference>
<dbReference type="GO" id="GO:0004867">
    <property type="term" value="F:serine-type endopeptidase inhibitor activity"/>
    <property type="evidence" value="ECO:0007669"/>
    <property type="project" value="UniProtKB-KW"/>
</dbReference>
<dbReference type="InterPro" id="IPR041555">
    <property type="entry name" value="MG3"/>
</dbReference>
<accession>A0A8J4WNX1</accession>
<evidence type="ECO:0000259" key="8">
    <source>
        <dbReference type="SMART" id="SM01359"/>
    </source>
</evidence>
<evidence type="ECO:0000256" key="3">
    <source>
        <dbReference type="ARBA" id="ARBA00022525"/>
    </source>
</evidence>
<feature type="non-terminal residue" evidence="10">
    <location>
        <position position="1"/>
    </location>
</feature>
<dbReference type="Pfam" id="PF07678">
    <property type="entry name" value="TED_complement"/>
    <property type="match status" value="1"/>
</dbReference>
<dbReference type="PANTHER" id="PTHR11412:SF160">
    <property type="entry name" value="ALPHA-2-MACROGLOBULIN-LIKE PROTEIN 1"/>
    <property type="match status" value="1"/>
</dbReference>
<dbReference type="InterPro" id="IPR013783">
    <property type="entry name" value="Ig-like_fold"/>
</dbReference>
<dbReference type="AlphaFoldDB" id="A0A8J4WNX1"/>
<dbReference type="InterPro" id="IPR008930">
    <property type="entry name" value="Terpenoid_cyclase/PrenylTrfase"/>
</dbReference>
<sequence length="973" mass="106797">FYLLAMTSQTVGGTTETICITASTFESVSMHVTLEYNQNTISLLTEKSIIQEYYNCFLFQVPVVNEEVAASINIQFGGSTTLMNKTAKILIRPSTQLTIIETDRPIYKPGETVKFRIVSLDTNFLTYNQTFPTIDVQDPNSHHIGQWLDVATQSGLVDLSHPLNSEAVEGLYLITVRNKKNNKFTQTFEVKDYDPSTFEVIVQLPPLITIQDMNATLKACAKYTYGKPVNGTVQATVCRSSHRQLPQGKKTAPDICKIYKMKTDRTGCGLWILKLNEFALTDSRYNASINVHSRVEEDGTGVIVTGSASCAITANMVMLSFEDSPKTFKLGMAYEGMIKVTRHDSKPSERKAVYLTVRYSKKLNTVRKLVTNYEGVAKFSLLTDLWGLEPVLLQAKYETTDTVFAGGENQLAPYYPTASLSLQPFYSKSLSFIKIRNSSMLYSCNKNGAIRAQYMIHNSALRPNTNILSFFYMVMNKGHLVQQGRIVEAINPGSAEHKGNLVLTMQMMLHMTPVAQVVLYTILPSGEVVADSANLKVQLCLANKVSLNFSPSTALPGAQTSLVLRAAPGSLCSVKAIDQSLLRQRPQKELNIQHVFNMLPVQTLSGYSPKINDEDPTLCSSNPYVMFAAQALKANSEKVDVYSTFKYIGVQMITNADVRNLSGSVDGLLYMKEALAPVFVTHESSSGGSRSNRPAVLIHKHLLNTWIWDLYSISDSGVVSVNKTVPDSITMWQAGAFCTSPVGFGVAPSTELAASQPFSVSLHMPSSVIRGEVFTLKATVLNTLHSCVMVKVTLADSQKFSAHFDDSISYTHCLCAEESWIFSWTITPLVLGKVSVHVSAEAVQASCEECAVSAPLEGYIDSITKTLLVQAEGTAQSEAHNMLLCPPGVVEKTVSLTLPSVFVNGSAVASVSVMGDLMGKALHNLVSLLAKPNSRGDQNMMLFTPNIFILEYLTSTNQLMPEIRTTAEAYLMS</sequence>
<dbReference type="Gene3D" id="1.50.10.20">
    <property type="match status" value="1"/>
</dbReference>